<comment type="caution">
    <text evidence="2">The sequence shown here is derived from an EMBL/GenBank/DDBJ whole genome shotgun (WGS) entry which is preliminary data.</text>
</comment>
<dbReference type="PANTHER" id="PTHR31389:SF4">
    <property type="entry name" value="LD39211P"/>
    <property type="match status" value="1"/>
</dbReference>
<evidence type="ECO:0000313" key="3">
    <source>
        <dbReference type="Proteomes" id="UP000252519"/>
    </source>
</evidence>
<dbReference type="EMBL" id="JOJR01000600">
    <property type="protein sequence ID" value="RCN36020.1"/>
    <property type="molecule type" value="Genomic_DNA"/>
</dbReference>
<evidence type="ECO:0000256" key="1">
    <source>
        <dbReference type="SAM" id="Phobius"/>
    </source>
</evidence>
<keyword evidence="3" id="KW-1185">Reference proteome</keyword>
<accession>A0A368FZ35</accession>
<dbReference type="AlphaFoldDB" id="A0A368FZ35"/>
<evidence type="ECO:0000313" key="2">
    <source>
        <dbReference type="EMBL" id="RCN36020.1"/>
    </source>
</evidence>
<dbReference type="Proteomes" id="UP000252519">
    <property type="component" value="Unassembled WGS sequence"/>
</dbReference>
<dbReference type="Pfam" id="PF07801">
    <property type="entry name" value="DUF1647"/>
    <property type="match status" value="1"/>
</dbReference>
<feature type="transmembrane region" description="Helical" evidence="1">
    <location>
        <begin position="32"/>
        <end position="54"/>
    </location>
</feature>
<proteinExistence type="predicted"/>
<keyword evidence="1" id="KW-1133">Transmembrane helix</keyword>
<keyword evidence="1" id="KW-0812">Transmembrane</keyword>
<reference evidence="2 3" key="1">
    <citation type="submission" date="2014-10" db="EMBL/GenBank/DDBJ databases">
        <title>Draft genome of the hookworm Ancylostoma caninum.</title>
        <authorList>
            <person name="Mitreva M."/>
        </authorList>
    </citation>
    <scope>NUCLEOTIDE SEQUENCE [LARGE SCALE GENOMIC DNA]</scope>
    <source>
        <strain evidence="2 3">Baltimore</strain>
    </source>
</reference>
<dbReference type="PANTHER" id="PTHR31389">
    <property type="entry name" value="LD39211P"/>
    <property type="match status" value="1"/>
</dbReference>
<dbReference type="InterPro" id="IPR012444">
    <property type="entry name" value="DUF1647"/>
</dbReference>
<dbReference type="OrthoDB" id="10053392at2759"/>
<name>A0A368FZ35_ANCCA</name>
<organism evidence="2 3">
    <name type="scientific">Ancylostoma caninum</name>
    <name type="common">Dog hookworm</name>
    <dbReference type="NCBI Taxonomy" id="29170"/>
    <lineage>
        <taxon>Eukaryota</taxon>
        <taxon>Metazoa</taxon>
        <taxon>Ecdysozoa</taxon>
        <taxon>Nematoda</taxon>
        <taxon>Chromadorea</taxon>
        <taxon>Rhabditida</taxon>
        <taxon>Rhabditina</taxon>
        <taxon>Rhabditomorpha</taxon>
        <taxon>Strongyloidea</taxon>
        <taxon>Ancylostomatidae</taxon>
        <taxon>Ancylostomatinae</taxon>
        <taxon>Ancylostoma</taxon>
    </lineage>
</organism>
<gene>
    <name evidence="2" type="ORF">ANCCAN_18113</name>
</gene>
<sequence length="351" mass="40634">MPSSAAQLLPSQSKNPWRECSHWKIFRKKSQLLIIVCVAVVILYTFTSSTSLSLSGESSSRNKVISEECLCRYNNTSYDFCYQLPENPTIKGRRFSCDHAPYLDALGQEDLPPPAFVTAMSENHYDEGLTLIVYMRKLWPHQKIIVYDLGLEPKSVKDLKRKCLVELRKFPFDKYPSRVKELTEFRWKPILIAMVLDEYGAVWYMDTSVRWLKDRRHVVYEEFACHKNMGMYKYIPTNIDAIKKNQSANHDANFAFVVKTADSVEILKWYVMCALEEKCMAPPGARVWCDFTSDRFNDYANCHRYDQSVINLLLANSHDYNTKNYVSSLGEGATIQRVSESGFRETDFACD</sequence>
<protein>
    <submittedName>
        <fullName evidence="2">Uncharacterized protein</fullName>
    </submittedName>
</protein>
<keyword evidence="1" id="KW-0472">Membrane</keyword>
<dbReference type="STRING" id="29170.A0A368FZ35"/>